<dbReference type="SUPFAM" id="SSF51735">
    <property type="entry name" value="NAD(P)-binding Rossmann-fold domains"/>
    <property type="match status" value="1"/>
</dbReference>
<dbReference type="Gene3D" id="6.20.350.10">
    <property type="match status" value="2"/>
</dbReference>
<organism evidence="4 5">
    <name type="scientific">Actinocrinis puniceicyclus</name>
    <dbReference type="NCBI Taxonomy" id="977794"/>
    <lineage>
        <taxon>Bacteria</taxon>
        <taxon>Bacillati</taxon>
        <taxon>Actinomycetota</taxon>
        <taxon>Actinomycetes</taxon>
        <taxon>Catenulisporales</taxon>
        <taxon>Actinospicaceae</taxon>
        <taxon>Actinocrinis</taxon>
    </lineage>
</organism>
<accession>A0A8J7WN81</accession>
<protein>
    <submittedName>
        <fullName evidence="4">NAD-binding protein</fullName>
    </submittedName>
</protein>
<sequence>MAQTRREPLSARAITTVRLFFVGLGLSSLILGYLGLGPYVRSLEAAKQLPSGDDGTSNLVYFDAELFLLQSYPLSVGGPPPGPLNFARFSAPCVAAYTLTEIGISVSAARLRRSRIRRAKGHAVVCGATRAAEVLAARLRAEGTRVVTIVPETLERPGRETLCADPRTTHALLAAGAHRAEMLYACLDRGEDNAQVAGAAEALRAGRGRPKRIHVLIPDLELCSALRARRWSLAESRTRHLGFFNPDELAAQATVRADRAAFDGITPQIAIVGTGAFARSVLVEFAWQWVARGGAQREPARVILIGDEAVETAAALCGRYAFLPRACRIEPRTEPFEHVLAARWGDPSLRPLRRLYLCQDDEGEALKAALDTAAQLHAAFAEVVVRLDRMTAMAAGFRGDRGGGVLFDALGGQLRLVDVTGEGCDPALVDDDLAEGLARACHQRYLTELLDGGAIPGSTPALVPWERLAEEYRTANRDQAADIGRKLAAIGCLLTPRRSGRPCFRWRDGELERLAELEHERWAAERLSHGWVWGAQRDDAAKRHPDLVPWDLLADRQRERDRRAVRDLPRMLADAGLAIVRIGPGDYPDP</sequence>
<evidence type="ECO:0000313" key="4">
    <source>
        <dbReference type="EMBL" id="MBS2963237.1"/>
    </source>
</evidence>
<dbReference type="Gene3D" id="3.40.50.720">
    <property type="entry name" value="NAD(P)-binding Rossmann-like Domain"/>
    <property type="match status" value="1"/>
</dbReference>
<evidence type="ECO:0000256" key="1">
    <source>
        <dbReference type="SAM" id="Phobius"/>
    </source>
</evidence>
<dbReference type="AlphaFoldDB" id="A0A8J7WN81"/>
<dbReference type="GO" id="GO:0006813">
    <property type="term" value="P:potassium ion transport"/>
    <property type="evidence" value="ECO:0007669"/>
    <property type="project" value="InterPro"/>
</dbReference>
<keyword evidence="1" id="KW-0472">Membrane</keyword>
<evidence type="ECO:0000259" key="2">
    <source>
        <dbReference type="Pfam" id="PF02026"/>
    </source>
</evidence>
<name>A0A8J7WN81_9ACTN</name>
<gene>
    <name evidence="4" type="ORF">KGA66_09280</name>
</gene>
<dbReference type="RefSeq" id="WP_211466745.1">
    <property type="nucleotide sequence ID" value="NZ_JAGSXH010000023.1"/>
</dbReference>
<keyword evidence="1" id="KW-1133">Transmembrane helix</keyword>
<proteinExistence type="predicted"/>
<dbReference type="InterPro" id="IPR036291">
    <property type="entry name" value="NAD(P)-bd_dom_sf"/>
</dbReference>
<dbReference type="InterPro" id="IPR003148">
    <property type="entry name" value="RCK_N"/>
</dbReference>
<dbReference type="EMBL" id="JAGSXH010000023">
    <property type="protein sequence ID" value="MBS2963237.1"/>
    <property type="molecule type" value="Genomic_DNA"/>
</dbReference>
<keyword evidence="5" id="KW-1185">Reference proteome</keyword>
<dbReference type="Pfam" id="PF02254">
    <property type="entry name" value="TrkA_N"/>
    <property type="match status" value="1"/>
</dbReference>
<keyword evidence="1" id="KW-0812">Transmembrane</keyword>
<comment type="caution">
    <text evidence="4">The sequence shown here is derived from an EMBL/GenBank/DDBJ whole genome shotgun (WGS) entry which is preliminary data.</text>
</comment>
<dbReference type="InterPro" id="IPR003032">
    <property type="entry name" value="Ryanodine_rcpt"/>
</dbReference>
<dbReference type="Pfam" id="PF02026">
    <property type="entry name" value="RyR"/>
    <property type="match status" value="1"/>
</dbReference>
<feature type="domain" description="Ryanodine receptor Ryr" evidence="2">
    <location>
        <begin position="512"/>
        <end position="579"/>
    </location>
</feature>
<dbReference type="Proteomes" id="UP000677913">
    <property type="component" value="Unassembled WGS sequence"/>
</dbReference>
<feature type="domain" description="RCK N-terminal" evidence="3">
    <location>
        <begin position="124"/>
        <end position="205"/>
    </location>
</feature>
<feature type="transmembrane region" description="Helical" evidence="1">
    <location>
        <begin position="20"/>
        <end position="40"/>
    </location>
</feature>
<evidence type="ECO:0000259" key="3">
    <source>
        <dbReference type="Pfam" id="PF02254"/>
    </source>
</evidence>
<reference evidence="4" key="1">
    <citation type="submission" date="2021-04" db="EMBL/GenBank/DDBJ databases">
        <title>Genome based classification of Actinospica acidithermotolerans sp. nov., an actinobacterium isolated from an Indonesian hot spring.</title>
        <authorList>
            <person name="Kusuma A.B."/>
            <person name="Putra K.E."/>
            <person name="Nafisah S."/>
            <person name="Loh J."/>
            <person name="Nouioui I."/>
            <person name="Goodfellow M."/>
        </authorList>
    </citation>
    <scope>NUCLEOTIDE SEQUENCE</scope>
    <source>
        <strain evidence="4">DSM 45618</strain>
    </source>
</reference>
<evidence type="ECO:0000313" key="5">
    <source>
        <dbReference type="Proteomes" id="UP000677913"/>
    </source>
</evidence>